<protein>
    <submittedName>
        <fullName evidence="1">Uncharacterized protein</fullName>
    </submittedName>
</protein>
<name>A0A0D9XDZ0_9ORYZ</name>
<proteinExistence type="predicted"/>
<reference evidence="1" key="3">
    <citation type="submission" date="2015-04" db="UniProtKB">
        <authorList>
            <consortium name="EnsemblPlants"/>
        </authorList>
    </citation>
    <scope>IDENTIFICATION</scope>
</reference>
<dbReference type="Proteomes" id="UP000032180">
    <property type="component" value="Chromosome 9"/>
</dbReference>
<accession>A0A0D9XDZ0</accession>
<dbReference type="Gramene" id="LPERR09G07800.1">
    <property type="protein sequence ID" value="LPERR09G07800.1"/>
    <property type="gene ID" value="LPERR09G07800"/>
</dbReference>
<reference evidence="2" key="2">
    <citation type="submission" date="2013-12" db="EMBL/GenBank/DDBJ databases">
        <authorList>
            <person name="Yu Y."/>
            <person name="Lee S."/>
            <person name="de Baynast K."/>
            <person name="Wissotski M."/>
            <person name="Liu L."/>
            <person name="Talag J."/>
            <person name="Goicoechea J."/>
            <person name="Angelova A."/>
            <person name="Jetty R."/>
            <person name="Kudrna D."/>
            <person name="Golser W."/>
            <person name="Rivera L."/>
            <person name="Zhang J."/>
            <person name="Wing R."/>
        </authorList>
    </citation>
    <scope>NUCLEOTIDE SEQUENCE</scope>
</reference>
<evidence type="ECO:0000313" key="2">
    <source>
        <dbReference type="Proteomes" id="UP000032180"/>
    </source>
</evidence>
<reference evidence="1 2" key="1">
    <citation type="submission" date="2012-08" db="EMBL/GenBank/DDBJ databases">
        <title>Oryza genome evolution.</title>
        <authorList>
            <person name="Wing R.A."/>
        </authorList>
    </citation>
    <scope>NUCLEOTIDE SEQUENCE</scope>
</reference>
<sequence>MEAAVPFRRSGGGALEGSRWDACRATQPWQEREISPRVAGCRDPCSPMGGFSITPKKNIFKILHYDKA</sequence>
<dbReference type="EnsemblPlants" id="LPERR09G07800.1">
    <property type="protein sequence ID" value="LPERR09G07800.1"/>
    <property type="gene ID" value="LPERR09G07800"/>
</dbReference>
<dbReference type="AlphaFoldDB" id="A0A0D9XDZ0"/>
<dbReference type="HOGENOM" id="CLU_2797629_0_0_1"/>
<evidence type="ECO:0000313" key="1">
    <source>
        <dbReference type="EnsemblPlants" id="LPERR09G07800.1"/>
    </source>
</evidence>
<keyword evidence="2" id="KW-1185">Reference proteome</keyword>
<organism evidence="1 2">
    <name type="scientific">Leersia perrieri</name>
    <dbReference type="NCBI Taxonomy" id="77586"/>
    <lineage>
        <taxon>Eukaryota</taxon>
        <taxon>Viridiplantae</taxon>
        <taxon>Streptophyta</taxon>
        <taxon>Embryophyta</taxon>
        <taxon>Tracheophyta</taxon>
        <taxon>Spermatophyta</taxon>
        <taxon>Magnoliopsida</taxon>
        <taxon>Liliopsida</taxon>
        <taxon>Poales</taxon>
        <taxon>Poaceae</taxon>
        <taxon>BOP clade</taxon>
        <taxon>Oryzoideae</taxon>
        <taxon>Oryzeae</taxon>
        <taxon>Oryzinae</taxon>
        <taxon>Leersia</taxon>
    </lineage>
</organism>